<reference evidence="1 2" key="1">
    <citation type="journal article" date="2018" name="Sci. Data">
        <title>The draft genome sequence of cork oak.</title>
        <authorList>
            <person name="Ramos A.M."/>
            <person name="Usie A."/>
            <person name="Barbosa P."/>
            <person name="Barros P.M."/>
            <person name="Capote T."/>
            <person name="Chaves I."/>
            <person name="Simoes F."/>
            <person name="Abreu I."/>
            <person name="Carrasquinho I."/>
            <person name="Faro C."/>
            <person name="Guimaraes J.B."/>
            <person name="Mendonca D."/>
            <person name="Nobrega F."/>
            <person name="Rodrigues L."/>
            <person name="Saibo N.J.M."/>
            <person name="Varela M.C."/>
            <person name="Egas C."/>
            <person name="Matos J."/>
            <person name="Miguel C.M."/>
            <person name="Oliveira M.M."/>
            <person name="Ricardo C.P."/>
            <person name="Goncalves S."/>
        </authorList>
    </citation>
    <scope>NUCLEOTIDE SEQUENCE [LARGE SCALE GENOMIC DNA]</scope>
    <source>
        <strain evidence="2">cv. HL8</strain>
    </source>
</reference>
<protein>
    <submittedName>
        <fullName evidence="1">Proline-rich protein 4</fullName>
    </submittedName>
</protein>
<name>A0AAW0LG32_QUESU</name>
<gene>
    <name evidence="1" type="primary">PRP4_9</name>
    <name evidence="1" type="ORF">CFP56_001501</name>
</gene>
<dbReference type="Proteomes" id="UP000237347">
    <property type="component" value="Unassembled WGS sequence"/>
</dbReference>
<dbReference type="PANTHER" id="PTHR33935:SF22">
    <property type="entry name" value="OS10G0149400 PROTEIN"/>
    <property type="match status" value="1"/>
</dbReference>
<organism evidence="1 2">
    <name type="scientific">Quercus suber</name>
    <name type="common">Cork oak</name>
    <dbReference type="NCBI Taxonomy" id="58331"/>
    <lineage>
        <taxon>Eukaryota</taxon>
        <taxon>Viridiplantae</taxon>
        <taxon>Streptophyta</taxon>
        <taxon>Embryophyta</taxon>
        <taxon>Tracheophyta</taxon>
        <taxon>Spermatophyta</taxon>
        <taxon>Magnoliopsida</taxon>
        <taxon>eudicotyledons</taxon>
        <taxon>Gunneridae</taxon>
        <taxon>Pentapetalae</taxon>
        <taxon>rosids</taxon>
        <taxon>fabids</taxon>
        <taxon>Fagales</taxon>
        <taxon>Fagaceae</taxon>
        <taxon>Quercus</taxon>
    </lineage>
</organism>
<dbReference type="PANTHER" id="PTHR33935">
    <property type="entry name" value="OS10G0148100 PROTEIN"/>
    <property type="match status" value="1"/>
</dbReference>
<evidence type="ECO:0000313" key="1">
    <source>
        <dbReference type="EMBL" id="KAK7850150.1"/>
    </source>
</evidence>
<proteinExistence type="predicted"/>
<dbReference type="AlphaFoldDB" id="A0AAW0LG32"/>
<evidence type="ECO:0000313" key="2">
    <source>
        <dbReference type="Proteomes" id="UP000237347"/>
    </source>
</evidence>
<accession>A0AAW0LG32</accession>
<dbReference type="EMBL" id="PKMF04000104">
    <property type="protein sequence ID" value="KAK7850150.1"/>
    <property type="molecule type" value="Genomic_DNA"/>
</dbReference>
<comment type="caution">
    <text evidence="1">The sequence shown here is derived from an EMBL/GenBank/DDBJ whole genome shotgun (WGS) entry which is preliminary data.</text>
</comment>
<keyword evidence="2" id="KW-1185">Reference proteome</keyword>
<sequence length="220" mass="24064">MGMMMSKELSSVVSLAESIKSTEEVDEWRRRRQSPSALDIRTWGFILDSVYEHGGGSVGGNSFIAFARKKGAVEEVNLSPFIYLNVGLVSSANFGFQLPRPLLKDNALGSERQRSMMSLSVYSLAACADCEQRLRVTIDCKPENGHFKTRGVGKLDEVKDGKLNEECYAQLHSASAAPCPTHNGLESSKVVFKSKAKGKYTATNVSTSVSPFPVHGVRIR</sequence>